<evidence type="ECO:0000256" key="4">
    <source>
        <dbReference type="ARBA" id="ARBA00022840"/>
    </source>
</evidence>
<name>A0A811PXK7_9POAL</name>
<feature type="domain" description="Calponin-homology (CH)" evidence="10">
    <location>
        <begin position="608"/>
        <end position="707"/>
    </location>
</feature>
<dbReference type="InterPro" id="IPR001005">
    <property type="entry name" value="SANT/Myb"/>
</dbReference>
<keyword evidence="6 7" id="KW-0505">Motor protein</keyword>
<feature type="coiled-coil region" evidence="8">
    <location>
        <begin position="1093"/>
        <end position="1120"/>
    </location>
</feature>
<feature type="compositionally biased region" description="Gly residues" evidence="9">
    <location>
        <begin position="82"/>
        <end position="96"/>
    </location>
</feature>
<feature type="compositionally biased region" description="Acidic residues" evidence="9">
    <location>
        <begin position="69"/>
        <end position="81"/>
    </location>
</feature>
<evidence type="ECO:0000259" key="11">
    <source>
        <dbReference type="PROSITE" id="PS50067"/>
    </source>
</evidence>
<dbReference type="PROSITE" id="PS50090">
    <property type="entry name" value="MYB_LIKE"/>
    <property type="match status" value="1"/>
</dbReference>
<feature type="coiled-coil region" evidence="8">
    <location>
        <begin position="1821"/>
        <end position="1848"/>
    </location>
</feature>
<feature type="compositionally biased region" description="Polar residues" evidence="9">
    <location>
        <begin position="1999"/>
        <end position="2029"/>
    </location>
</feature>
<sequence>MTYLVHGLLRLREKRQHGVERKAEHAEDEGELVRSAGGRGAAVARGLDDMGCAAVHVRGALQADGGAGDPEEGCDSFEEQGDGIGGSGIGDRGGYGCEQSSSRKRLGLSTQPRRSQQRRDIGIRRLRKQLVPSTQPLYRFNSSSIHGSGFDSSPIHWRSWLFTWQMWWFHQSKFPSVCASIQLGSCMGQQHTSRGGFMGLFNNQPQLSHNSYFVGAPSHYAPFKAPSPVDFGVTFASMDAPQPNNGGSLSQEVKVLSDQQAIDVDSNIENVRIEKRIMWTPEEDEKLMSAWLKNSTDSSIGANRNNEHYWDDVVKSYNRTIPSHRKSNTKQAKDRWHKINRWIDLFECAYLKARRLFTSGYSDQMWIDAADKFYLVPKWKTYNEDLRNARKRKSYYIEGEVDEDDDIEEMPERPIGQKADKKAALAAKRKSKGSNLDDDGKSNESTIDVEKLDKFSKIQEDLNANRMKVLELIADNFSRESHAADEDYLPKADDFDPTEVFTMEDFLAKNEIVEEFVRKIGDGLKADIEGGTSSVTHRRRQSGPRRYIPRQREAGHDDLIANYFSANPIYTDEMFRRRFQMNKSLFLRTVETLSNWDPYFTRRTDATARRRADAVGWLRSLFPDLPLPPEATDEDLRAVVGNGRLLCALLRRLLPGALLDDAATDNAGRFRAAIQRMGVPTFSAYDLERGEMSAVVTCILALKDRFPSRLSEDHHSSSFLTRCDSEGSRRSMGGKLQRVLTSPIVSEPYSPSFGADAYSPSQVFQPKHGYSDPPGCKLSELMKSSSLENAPTQSLLGVVNSILDESIERKNGQIPYRIACLLRKVIVEIERRISTQAGHIRNQNNLIKAREEKYQSRIRVLEALAGGASGQTHVEKDKLEGKGQLAEDDMARIMQYEEDLVRLMKEKEDMVSLLKEKEDMIRLLKEKEDMVRLLKVKEDMGDLNNDKVDRLLKERDDTVVRLTQEKEYMIRMLKEKEDIIRLMKDKEDMVDMKDVTFEDTQRTTDENKDKLLKEKDDVVVRLTKEKDEIVVQLTKEKEDMLRLLKEKEDIIRLMKEKEDRLNLASGKVEDRKQAIDDDRERLIKENNDAISMLTSEKAEIAKLLQEKENLIRLMKEKEDKSDLKKGNVEDTKQSTGEEADRSIKEKGEIIRLTKEKEDYRNTIIKLKQEFESLKSSYEESCKLLESKKEDVVKLVTDKEMNDNIILQLRQELEETKKLHEAETKEEDYRNTIMKLKQKFKSLRSSYEESCKLLESKKEDVVKLVTDKEMTENIILQLRQELEATKKLHEAQTKEEEDYRDTIMKLKQEFESLRSSYEESSKLLESKKEDVVKLVTDKEMNDNIILQLRQELEATKKVHEAETQQLENKAAKVNKEFEQRIKEIELMLEDSTKRRRELEESTESRIQFWKQKEIAVNKFVGLQVKNAQELRLSSVSVRLEVLNCQKRWFEELAGLGQNLKMVTSAAEKYHATLADNRKLFNEIQELKGNIRVYCRIRPFRPWEDEKSTSVEYIGENGELVLSNPTKKGKEAGKNFTFNKVFGPTTTQDMVFKDIQPLIRSVLDGYNVCIFAYGQTGSGKTHTMMGPENATEKEWGVNYRALNDLFNISHDRRDTIKYELGVQMVEIYNEQIRDLLGIQNTTQPNGLAVPDATMCPVDSTSHVIELMQTGHNNRSMSATALNERSSRSHSVVTIHVQGQDLKTGNTLRGALHLVDLAGSERVDRSAVTGDRLKEAQHINKSLAALGDVIFSLSQKNAHVPYRNSKLTQVLQTSLGGHAKTLMFVQVNPDVSSYTETLSTLKFAERVSGVELGVARTNKEGKDVKELMDQLSLLKDTIAKKDDEIDRLQLANSSNSLLKSTKHGDSLLKHSASSPGMTSLGKVASFGSGAASDLDNFSDTSDRHSEAGSMLSTDEARQLGQNFADPGGDSDGRLSDVSDGGIPAGAETDSSVNNVVDQEQEKTSTAGKERLAKAVSRVQKLTVPKVGQASSLRPKPRDPSAPKSSVTTGARKSTTTQATPPARASSTSKRVP</sequence>
<protein>
    <submittedName>
        <fullName evidence="13">Uncharacterized protein</fullName>
    </submittedName>
</protein>
<feature type="coiled-coil region" evidence="8">
    <location>
        <begin position="1205"/>
        <end position="1238"/>
    </location>
</feature>
<dbReference type="SMART" id="SM00129">
    <property type="entry name" value="KISc"/>
    <property type="match status" value="1"/>
</dbReference>
<reference evidence="13" key="1">
    <citation type="submission" date="2020-10" db="EMBL/GenBank/DDBJ databases">
        <authorList>
            <person name="Han B."/>
            <person name="Lu T."/>
            <person name="Zhao Q."/>
            <person name="Huang X."/>
            <person name="Zhao Y."/>
        </authorList>
    </citation>
    <scope>NUCLEOTIDE SEQUENCE</scope>
</reference>
<dbReference type="Gene3D" id="1.10.418.10">
    <property type="entry name" value="Calponin-like domain"/>
    <property type="match status" value="1"/>
</dbReference>
<dbReference type="InterPro" id="IPR036961">
    <property type="entry name" value="Kinesin_motor_dom_sf"/>
</dbReference>
<dbReference type="FunFam" id="3.40.850.10:FF:000044">
    <property type="entry name" value="p-loop containing nucleoside triphosphate hydrolases superfamily protein"/>
    <property type="match status" value="1"/>
</dbReference>
<dbReference type="GO" id="GO:0005524">
    <property type="term" value="F:ATP binding"/>
    <property type="evidence" value="ECO:0007669"/>
    <property type="project" value="UniProtKB-UniRule"/>
</dbReference>
<evidence type="ECO:0000256" key="5">
    <source>
        <dbReference type="ARBA" id="ARBA00023054"/>
    </source>
</evidence>
<feature type="compositionally biased region" description="Basic and acidic residues" evidence="9">
    <location>
        <begin position="1956"/>
        <end position="1969"/>
    </location>
</feature>
<dbReference type="Gene3D" id="3.40.850.10">
    <property type="entry name" value="Kinesin motor domain"/>
    <property type="match status" value="1"/>
</dbReference>
<dbReference type="PANTHER" id="PTHR47972">
    <property type="entry name" value="KINESIN-LIKE PROTEIN KLP-3"/>
    <property type="match status" value="1"/>
</dbReference>
<dbReference type="InterPro" id="IPR036872">
    <property type="entry name" value="CH_dom_sf"/>
</dbReference>
<organism evidence="13 14">
    <name type="scientific">Miscanthus lutarioriparius</name>
    <dbReference type="NCBI Taxonomy" id="422564"/>
    <lineage>
        <taxon>Eukaryota</taxon>
        <taxon>Viridiplantae</taxon>
        <taxon>Streptophyta</taxon>
        <taxon>Embryophyta</taxon>
        <taxon>Tracheophyta</taxon>
        <taxon>Spermatophyta</taxon>
        <taxon>Magnoliopsida</taxon>
        <taxon>Liliopsida</taxon>
        <taxon>Poales</taxon>
        <taxon>Poaceae</taxon>
        <taxon>PACMAD clade</taxon>
        <taxon>Panicoideae</taxon>
        <taxon>Andropogonodae</taxon>
        <taxon>Andropogoneae</taxon>
        <taxon>Saccharinae</taxon>
        <taxon>Miscanthus</taxon>
    </lineage>
</organism>
<keyword evidence="2" id="KW-0493">Microtubule</keyword>
<dbReference type="PANTHER" id="PTHR47972:SF15">
    <property type="entry name" value="KINESIN-LIKE PROTEIN KIN-14D"/>
    <property type="match status" value="1"/>
</dbReference>
<evidence type="ECO:0000256" key="9">
    <source>
        <dbReference type="SAM" id="MobiDB-lite"/>
    </source>
</evidence>
<evidence type="ECO:0000259" key="10">
    <source>
        <dbReference type="PROSITE" id="PS50021"/>
    </source>
</evidence>
<dbReference type="SUPFAM" id="SSF52540">
    <property type="entry name" value="P-loop containing nucleoside triphosphate hydrolases"/>
    <property type="match status" value="1"/>
</dbReference>
<feature type="compositionally biased region" description="Basic and acidic residues" evidence="9">
    <location>
        <begin position="1121"/>
        <end position="1132"/>
    </location>
</feature>
<feature type="region of interest" description="Disordered" evidence="9">
    <location>
        <begin position="1121"/>
        <end position="1141"/>
    </location>
</feature>
<feature type="domain" description="Kinesin motor" evidence="11">
    <location>
        <begin position="1488"/>
        <end position="1807"/>
    </location>
</feature>
<dbReference type="OrthoDB" id="3176171at2759"/>
<feature type="coiled-coil region" evidence="8">
    <location>
        <begin position="1267"/>
        <end position="1400"/>
    </location>
</feature>
<comment type="caution">
    <text evidence="13">The sequence shown here is derived from an EMBL/GenBank/DDBJ whole genome shotgun (WGS) entry which is preliminary data.</text>
</comment>
<dbReference type="GO" id="GO:0005874">
    <property type="term" value="C:microtubule"/>
    <property type="evidence" value="ECO:0007669"/>
    <property type="project" value="UniProtKB-KW"/>
</dbReference>
<dbReference type="Proteomes" id="UP000604825">
    <property type="component" value="Unassembled WGS sequence"/>
</dbReference>
<evidence type="ECO:0000256" key="6">
    <source>
        <dbReference type="ARBA" id="ARBA00023175"/>
    </source>
</evidence>
<dbReference type="PROSITE" id="PS50067">
    <property type="entry name" value="KINESIN_MOTOR_2"/>
    <property type="match status" value="1"/>
</dbReference>
<gene>
    <name evidence="13" type="ORF">NCGR_LOCUS35091</name>
</gene>
<feature type="region of interest" description="Disordered" evidence="9">
    <location>
        <begin position="63"/>
        <end position="122"/>
    </location>
</feature>
<dbReference type="InterPro" id="IPR001752">
    <property type="entry name" value="Kinesin_motor_dom"/>
</dbReference>
<evidence type="ECO:0000256" key="3">
    <source>
        <dbReference type="ARBA" id="ARBA00022741"/>
    </source>
</evidence>
<dbReference type="PRINTS" id="PR00380">
    <property type="entry name" value="KINESINHEAVY"/>
</dbReference>
<feature type="region of interest" description="Disordered" evidence="9">
    <location>
        <begin position="1917"/>
        <end position="2029"/>
    </location>
</feature>
<keyword evidence="14" id="KW-1185">Reference proteome</keyword>
<dbReference type="InterPro" id="IPR027640">
    <property type="entry name" value="Kinesin-like_fam"/>
</dbReference>
<feature type="binding site" evidence="7">
    <location>
        <begin position="1572"/>
        <end position="1579"/>
    </location>
    <ligand>
        <name>ATP</name>
        <dbReference type="ChEBI" id="CHEBI:30616"/>
    </ligand>
</feature>
<feature type="compositionally biased region" description="Polar residues" evidence="9">
    <location>
        <begin position="1945"/>
        <end position="1954"/>
    </location>
</feature>
<dbReference type="PROSITE" id="PS50021">
    <property type="entry name" value="CH"/>
    <property type="match status" value="1"/>
</dbReference>
<proteinExistence type="inferred from homology"/>
<comment type="similarity">
    <text evidence="1">Belongs to the TRAFAC class myosin-kinesin ATPase superfamily. Kinesin family. KIN-14 subfamily.</text>
</comment>
<evidence type="ECO:0000256" key="2">
    <source>
        <dbReference type="ARBA" id="ARBA00022701"/>
    </source>
</evidence>
<dbReference type="GO" id="GO:0008017">
    <property type="term" value="F:microtubule binding"/>
    <property type="evidence" value="ECO:0007669"/>
    <property type="project" value="InterPro"/>
</dbReference>
<keyword evidence="5 8" id="KW-0175">Coiled coil</keyword>
<dbReference type="InterPro" id="IPR027417">
    <property type="entry name" value="P-loop_NTPase"/>
</dbReference>
<dbReference type="InterPro" id="IPR001715">
    <property type="entry name" value="CH_dom"/>
</dbReference>
<feature type="coiled-coil region" evidence="8">
    <location>
        <begin position="1030"/>
        <end position="1060"/>
    </location>
</feature>
<dbReference type="GO" id="GO:0007018">
    <property type="term" value="P:microtubule-based movement"/>
    <property type="evidence" value="ECO:0007669"/>
    <property type="project" value="InterPro"/>
</dbReference>
<evidence type="ECO:0000259" key="12">
    <source>
        <dbReference type="PROSITE" id="PS50090"/>
    </source>
</evidence>
<evidence type="ECO:0000313" key="14">
    <source>
        <dbReference type="Proteomes" id="UP000604825"/>
    </source>
</evidence>
<feature type="domain" description="Myb-like" evidence="12">
    <location>
        <begin position="275"/>
        <end position="340"/>
    </location>
</feature>
<dbReference type="Pfam" id="PF00225">
    <property type="entry name" value="Kinesin"/>
    <property type="match status" value="1"/>
</dbReference>
<dbReference type="SUPFAM" id="SSF47576">
    <property type="entry name" value="Calponin-homology domain, CH-domain"/>
    <property type="match status" value="1"/>
</dbReference>
<feature type="coiled-coil region" evidence="8">
    <location>
        <begin position="886"/>
        <end position="930"/>
    </location>
</feature>
<evidence type="ECO:0000256" key="8">
    <source>
        <dbReference type="SAM" id="Coils"/>
    </source>
</evidence>
<evidence type="ECO:0000313" key="13">
    <source>
        <dbReference type="EMBL" id="CAD6251342.1"/>
    </source>
</evidence>
<keyword evidence="3 7" id="KW-0547">Nucleotide-binding</keyword>
<dbReference type="EMBL" id="CAJGYO010000008">
    <property type="protein sequence ID" value="CAD6251342.1"/>
    <property type="molecule type" value="Genomic_DNA"/>
</dbReference>
<evidence type="ECO:0000256" key="7">
    <source>
        <dbReference type="PROSITE-ProRule" id="PRU00283"/>
    </source>
</evidence>
<keyword evidence="4 7" id="KW-0067">ATP-binding</keyword>
<feature type="region of interest" description="Disordered" evidence="9">
    <location>
        <begin position="406"/>
        <end position="443"/>
    </location>
</feature>
<evidence type="ECO:0000256" key="1">
    <source>
        <dbReference type="ARBA" id="ARBA00010899"/>
    </source>
</evidence>
<accession>A0A811PXK7</accession>
<dbReference type="GO" id="GO:0003777">
    <property type="term" value="F:microtubule motor activity"/>
    <property type="evidence" value="ECO:0007669"/>
    <property type="project" value="InterPro"/>
</dbReference>
<feature type="coiled-coil region" evidence="8">
    <location>
        <begin position="1149"/>
        <end position="1176"/>
    </location>
</feature>